<keyword evidence="6" id="KW-1185">Reference proteome</keyword>
<evidence type="ECO:0000256" key="4">
    <source>
        <dbReference type="PIRNR" id="PIRNR016020"/>
    </source>
</evidence>
<dbReference type="SUPFAM" id="SSF74650">
    <property type="entry name" value="Galactose mutarotase-like"/>
    <property type="match status" value="1"/>
</dbReference>
<dbReference type="EMBL" id="JAQOSQ010000011">
    <property type="protein sequence ID" value="MDJ1183918.1"/>
    <property type="molecule type" value="Genomic_DNA"/>
</dbReference>
<evidence type="ECO:0000313" key="5">
    <source>
        <dbReference type="EMBL" id="MDJ1183918.1"/>
    </source>
</evidence>
<dbReference type="Pfam" id="PF01263">
    <property type="entry name" value="Aldose_epim"/>
    <property type="match status" value="1"/>
</dbReference>
<dbReference type="InterPro" id="IPR011013">
    <property type="entry name" value="Gal_mutarotase_sf_dom"/>
</dbReference>
<dbReference type="CDD" id="cd09020">
    <property type="entry name" value="D-hex-6-P-epi_like"/>
    <property type="match status" value="1"/>
</dbReference>
<dbReference type="RefSeq" id="WP_283758571.1">
    <property type="nucleotide sequence ID" value="NZ_JAQOSQ010000011.1"/>
</dbReference>
<dbReference type="PANTHER" id="PTHR11122">
    <property type="entry name" value="APOSPORY-ASSOCIATED PROTEIN C-RELATED"/>
    <property type="match status" value="1"/>
</dbReference>
<evidence type="ECO:0000256" key="2">
    <source>
        <dbReference type="ARBA" id="ARBA00005866"/>
    </source>
</evidence>
<dbReference type="InterPro" id="IPR014718">
    <property type="entry name" value="GH-type_carb-bd"/>
</dbReference>
<keyword evidence="3 4" id="KW-0413">Isomerase</keyword>
<reference evidence="5 6" key="1">
    <citation type="submission" date="2023-01" db="EMBL/GenBank/DDBJ databases">
        <title>Novel diversity within Roseofilum (Cyanobacteria; Desertifilaceae) from marine benthic mats with descriptions of four novel species.</title>
        <authorList>
            <person name="Wang Y."/>
            <person name="Berthold D.E."/>
            <person name="Hu J."/>
            <person name="Lefler F.W."/>
            <person name="Laughinghouse H.D. IV."/>
        </authorList>
    </citation>
    <scope>NUCLEOTIDE SEQUENCE [LARGE SCALE GENOMIC DNA]</scope>
    <source>
        <strain evidence="5 6">BLCC-M143</strain>
    </source>
</reference>
<sequence>MTIEQLNADYGIANQLQFIEGKGGLPIIAIANSKAKATISIYGGQVLSFQPSNAAEDVLFVSEKAYYQEGKAIKGGAPVCWPWFGPDPEGLGRPSHGFMRNRLWSVLGTETTANGDTLVKLGLTDTVETREIWPHNYELSIEFLVGETLVISSITKNTGSEPYSITQALHTYFTVGNINAIQVLGLDGANYIDKVDEMTEKQQDGAVTIAGEVDRIYATVSDKLTINDPSLSRQIQLTATGSKSAVVWNPWAEKAAKMGDLDDLEYLKFVCVETTNAGDDIVEIAPGSTHQLTVKIAAI</sequence>
<gene>
    <name evidence="5" type="ORF">PMH09_12055</name>
</gene>
<dbReference type="InterPro" id="IPR025532">
    <property type="entry name" value="G6P_1-epimerase"/>
</dbReference>
<dbReference type="EC" id="5.1.3.15" evidence="4"/>
<comment type="catalytic activity">
    <reaction evidence="1">
        <text>alpha-D-glucose 6-phosphate = beta-D-glucose 6-phosphate</text>
        <dbReference type="Rhea" id="RHEA:16249"/>
        <dbReference type="ChEBI" id="CHEBI:58225"/>
        <dbReference type="ChEBI" id="CHEBI:58247"/>
        <dbReference type="EC" id="5.1.3.15"/>
    </reaction>
</comment>
<accession>A0ABT7BXJ9</accession>
<comment type="caution">
    <text evidence="5">The sequence shown here is derived from an EMBL/GenBank/DDBJ whole genome shotgun (WGS) entry which is preliminary data.</text>
</comment>
<protein>
    <recommendedName>
        <fullName evidence="4">Putative glucose-6-phosphate 1-epimerase</fullName>
        <ecNumber evidence="4">5.1.3.15</ecNumber>
    </recommendedName>
</protein>
<comment type="similarity">
    <text evidence="2 4">Belongs to the glucose-6-phosphate 1-epimerase family.</text>
</comment>
<proteinExistence type="inferred from homology"/>
<organism evidence="5 6">
    <name type="scientific">Roseofilum casamattae BLCC-M143</name>
    <dbReference type="NCBI Taxonomy" id="3022442"/>
    <lineage>
        <taxon>Bacteria</taxon>
        <taxon>Bacillati</taxon>
        <taxon>Cyanobacteriota</taxon>
        <taxon>Cyanophyceae</taxon>
        <taxon>Desertifilales</taxon>
        <taxon>Desertifilaceae</taxon>
        <taxon>Roseofilum</taxon>
        <taxon>Roseofilum casamattae</taxon>
    </lineage>
</organism>
<dbReference type="Proteomes" id="UP001232992">
    <property type="component" value="Unassembled WGS sequence"/>
</dbReference>
<evidence type="ECO:0000256" key="3">
    <source>
        <dbReference type="ARBA" id="ARBA00023235"/>
    </source>
</evidence>
<evidence type="ECO:0000313" key="6">
    <source>
        <dbReference type="Proteomes" id="UP001232992"/>
    </source>
</evidence>
<dbReference type="PANTHER" id="PTHR11122:SF13">
    <property type="entry name" value="GLUCOSE-6-PHOSPHATE 1-EPIMERASE"/>
    <property type="match status" value="1"/>
</dbReference>
<name>A0ABT7BXJ9_9CYAN</name>
<evidence type="ECO:0000256" key="1">
    <source>
        <dbReference type="ARBA" id="ARBA00001096"/>
    </source>
</evidence>
<dbReference type="Gene3D" id="2.70.98.10">
    <property type="match status" value="1"/>
</dbReference>
<dbReference type="InterPro" id="IPR008183">
    <property type="entry name" value="Aldose_1/G6P_1-epimerase"/>
</dbReference>
<dbReference type="PIRSF" id="PIRSF016020">
    <property type="entry name" value="PHexose_mutarotase"/>
    <property type="match status" value="1"/>
</dbReference>